<keyword evidence="3 11" id="KW-0812">Transmembrane</keyword>
<gene>
    <name evidence="12" type="primary">LOC103281392</name>
</gene>
<keyword evidence="2" id="KW-1003">Cell membrane</keyword>
<reference evidence="12" key="2">
    <citation type="submission" date="2025-08" db="UniProtKB">
        <authorList>
            <consortium name="Ensembl"/>
        </authorList>
    </citation>
    <scope>IDENTIFICATION</scope>
</reference>
<reference evidence="12" key="1">
    <citation type="submission" date="2009-12" db="EMBL/GenBank/DDBJ databases">
        <title>The Genome Sequence of Anolis carolinensis (Green Anole Lizard).</title>
        <authorList>
            <consortium name="The Genome Sequencing Platform"/>
            <person name="Di Palma F."/>
            <person name="Alfoldi J."/>
            <person name="Heiman D."/>
            <person name="Young S."/>
            <person name="Grabherr M."/>
            <person name="Johnson J."/>
            <person name="Lander E.S."/>
            <person name="Lindblad-Toh K."/>
        </authorList>
    </citation>
    <scope>NUCLEOTIDE SEQUENCE [LARGE SCALE GENOMIC DNA]</scope>
    <source>
        <strain evidence="12">JBL SC #1</strain>
    </source>
</reference>
<dbReference type="STRING" id="28377.ENSACAP00000007120"/>
<dbReference type="Proteomes" id="UP000001646">
    <property type="component" value="Unplaced"/>
</dbReference>
<dbReference type="GO" id="GO:0004888">
    <property type="term" value="F:transmembrane signaling receptor activity"/>
    <property type="evidence" value="ECO:0000318"/>
    <property type="project" value="GO_Central"/>
</dbReference>
<evidence type="ECO:0000256" key="5">
    <source>
        <dbReference type="ARBA" id="ARBA00022859"/>
    </source>
</evidence>
<comment type="subcellular location">
    <subcellularLocation>
        <location evidence="1">Cell membrane</location>
        <topology evidence="1">Single-pass type I membrane protein</topology>
    </subcellularLocation>
</comment>
<dbReference type="PROSITE" id="PS51055">
    <property type="entry name" value="ITAM_1"/>
    <property type="match status" value="1"/>
</dbReference>
<feature type="region of interest" description="Disordered" evidence="10">
    <location>
        <begin position="326"/>
        <end position="356"/>
    </location>
</feature>
<proteinExistence type="predicted"/>
<dbReference type="Ensembl" id="ENSACAT00000007274.4">
    <property type="protein sequence ID" value="ENSACAP00000007120.4"/>
    <property type="gene ID" value="ENSACAG00000007255.4"/>
</dbReference>
<dbReference type="AlphaFoldDB" id="H9GCH9"/>
<dbReference type="Bgee" id="ENSACAG00000007255">
    <property type="expression patterns" value="Expressed in adrenal gland and 7 other cell types or tissues"/>
</dbReference>
<dbReference type="InParanoid" id="H9GCH9"/>
<feature type="region of interest" description="Disordered" evidence="10">
    <location>
        <begin position="1"/>
        <end position="25"/>
    </location>
</feature>
<dbReference type="GO" id="GO:0007166">
    <property type="term" value="P:cell surface receptor signaling pathway"/>
    <property type="evidence" value="ECO:0000318"/>
    <property type="project" value="GO_Central"/>
</dbReference>
<dbReference type="GO" id="GO:0045059">
    <property type="term" value="P:positive thymic T cell selection"/>
    <property type="evidence" value="ECO:0000318"/>
    <property type="project" value="GO_Central"/>
</dbReference>
<evidence type="ECO:0000256" key="4">
    <source>
        <dbReference type="ARBA" id="ARBA00022729"/>
    </source>
</evidence>
<evidence type="ECO:0000313" key="12">
    <source>
        <dbReference type="Ensembl" id="ENSACAP00000007120.4"/>
    </source>
</evidence>
<organism evidence="12 13">
    <name type="scientific">Anolis carolinensis</name>
    <name type="common">Green anole</name>
    <name type="synonym">American chameleon</name>
    <dbReference type="NCBI Taxonomy" id="28377"/>
    <lineage>
        <taxon>Eukaryota</taxon>
        <taxon>Metazoa</taxon>
        <taxon>Chordata</taxon>
        <taxon>Craniata</taxon>
        <taxon>Vertebrata</taxon>
        <taxon>Euteleostomi</taxon>
        <taxon>Lepidosauria</taxon>
        <taxon>Squamata</taxon>
        <taxon>Bifurcata</taxon>
        <taxon>Unidentata</taxon>
        <taxon>Episquamata</taxon>
        <taxon>Toxicofera</taxon>
        <taxon>Iguania</taxon>
        <taxon>Dactyloidae</taxon>
        <taxon>Anolis</taxon>
    </lineage>
</organism>
<evidence type="ECO:0008006" key="14">
    <source>
        <dbReference type="Google" id="ProtNLM"/>
    </source>
</evidence>
<feature type="compositionally biased region" description="Pro residues" evidence="10">
    <location>
        <begin position="335"/>
        <end position="350"/>
    </location>
</feature>
<keyword evidence="7 11" id="KW-0472">Membrane</keyword>
<keyword evidence="5" id="KW-0391">Immunity</keyword>
<keyword evidence="13" id="KW-1185">Reference proteome</keyword>
<accession>H9GCH9</accession>
<name>H9GCH9_ANOCA</name>
<dbReference type="PANTHER" id="PTHR10570">
    <property type="entry name" value="T-CELL SURFACE GLYCOPROTEIN CD3 GAMMA CHAIN / DELTA CHAIN"/>
    <property type="match status" value="1"/>
</dbReference>
<keyword evidence="9" id="KW-0393">Immunoglobulin domain</keyword>
<dbReference type="eggNOG" id="ENOG502S8KB">
    <property type="taxonomic scope" value="Eukaryota"/>
</dbReference>
<evidence type="ECO:0000256" key="6">
    <source>
        <dbReference type="ARBA" id="ARBA00022989"/>
    </source>
</evidence>
<dbReference type="InterPro" id="IPR003110">
    <property type="entry name" value="Phos_immunorcpt_sig_ITAM"/>
</dbReference>
<keyword evidence="6 11" id="KW-1133">Transmembrane helix</keyword>
<reference evidence="12" key="3">
    <citation type="submission" date="2025-09" db="UniProtKB">
        <authorList>
            <consortium name="Ensembl"/>
        </authorList>
    </citation>
    <scope>IDENTIFICATION</scope>
</reference>
<evidence type="ECO:0000256" key="1">
    <source>
        <dbReference type="ARBA" id="ARBA00004251"/>
    </source>
</evidence>
<evidence type="ECO:0000256" key="2">
    <source>
        <dbReference type="ARBA" id="ARBA00022475"/>
    </source>
</evidence>
<dbReference type="GO" id="GO:0009897">
    <property type="term" value="C:external side of plasma membrane"/>
    <property type="evidence" value="ECO:0000318"/>
    <property type="project" value="GO_Central"/>
</dbReference>
<dbReference type="InterPro" id="IPR015484">
    <property type="entry name" value="CD3_esu/gsu/dsu"/>
</dbReference>
<evidence type="ECO:0000256" key="10">
    <source>
        <dbReference type="SAM" id="MobiDB-lite"/>
    </source>
</evidence>
<sequence>MELELTGGAHPRSPRVGFEPGSLQVSSPTFKSRGFYPLGHWRLLPQMQAKRQERMLPEPWPDSPENSQQTSDSGHGRPSTIRRTGAEVEGRVTGPSALFTWKYLAGRPRSFPSPSFLPLSFLFRLFPSRGVSWRGLPSSRSRKPLQVGPGETPMAQGCRFCRRERERERREHTCLALRHEQQALPLGPFTPRKRGPSREMRRGALVAALLALLSGPACSSVANEIRVDVWKGTVTLSCPTDATIQCSNQKEHRNPLILTDIVERREECTCGSSKLFLKVKVCQDCVELGLGLLAGIIVSDLLLTLGVLCLVYFCCKNRKARFRGGDGVGAARGRPPGPKADHPPPVPNPDYEPIRKGQREVYAGLGGRAF</sequence>
<dbReference type="GO" id="GO:0042105">
    <property type="term" value="C:alpha-beta T cell receptor complex"/>
    <property type="evidence" value="ECO:0000318"/>
    <property type="project" value="GO_Central"/>
</dbReference>
<evidence type="ECO:0000256" key="3">
    <source>
        <dbReference type="ARBA" id="ARBA00022692"/>
    </source>
</evidence>
<protein>
    <recommendedName>
        <fullName evidence="14">CD3e molecule</fullName>
    </recommendedName>
</protein>
<keyword evidence="8" id="KW-0675">Receptor</keyword>
<evidence type="ECO:0000313" key="13">
    <source>
        <dbReference type="Proteomes" id="UP000001646"/>
    </source>
</evidence>
<keyword evidence="4" id="KW-0732">Signal</keyword>
<feature type="region of interest" description="Disordered" evidence="10">
    <location>
        <begin position="50"/>
        <end position="89"/>
    </location>
</feature>
<evidence type="ECO:0000256" key="11">
    <source>
        <dbReference type="SAM" id="Phobius"/>
    </source>
</evidence>
<dbReference type="HOGENOM" id="CLU_117945_0_0_1"/>
<evidence type="ECO:0000256" key="9">
    <source>
        <dbReference type="ARBA" id="ARBA00023319"/>
    </source>
</evidence>
<evidence type="ECO:0000256" key="8">
    <source>
        <dbReference type="ARBA" id="ARBA00023170"/>
    </source>
</evidence>
<feature type="transmembrane region" description="Helical" evidence="11">
    <location>
        <begin position="288"/>
        <end position="313"/>
    </location>
</feature>
<feature type="compositionally biased region" description="Polar residues" evidence="10">
    <location>
        <begin position="64"/>
        <end position="73"/>
    </location>
</feature>
<evidence type="ECO:0000256" key="7">
    <source>
        <dbReference type="ARBA" id="ARBA00023136"/>
    </source>
</evidence>
<dbReference type="GeneTree" id="ENSGT00940000153312"/>
<dbReference type="PANTHER" id="PTHR10570:SF9">
    <property type="entry name" value="T-CELL SURFACE GLYCOPROTEIN CD3 EPSILON CHAIN"/>
    <property type="match status" value="1"/>
</dbReference>